<dbReference type="SUPFAM" id="SSF53448">
    <property type="entry name" value="Nucleotide-diphospho-sugar transferases"/>
    <property type="match status" value="1"/>
</dbReference>
<sequence length="257" mass="29939">MSIYISVISHGHSDLINKLSCLENLSKHYNIIIKSNKFGDDFSKLEENINIHWINNQYNCGFGKNNNIVYSYCVKNLKMVEDDYFIILNPDVIVNYNAINALIEEMIRDKVLIATINLFKDKKNSIYDCSIRMFPSLKHFIKSFLGLGNSSIVDKSKIIEPCHIDWAAGSFLAIQSCHYLKLGGFDEKYFMYCEDIDICYRSFLMNIPVKYYPAIHAIHLAKHANRKIFSKHFYWHFSSAIRFLLTKKNLTKMKSSI</sequence>
<dbReference type="InterPro" id="IPR029044">
    <property type="entry name" value="Nucleotide-diphossugar_trans"/>
</dbReference>
<dbReference type="AlphaFoldDB" id="A0A385JP81"/>
<accession>A0A385JP81</accession>
<organism evidence="1">
    <name type="scientific">Proteus mirabilis</name>
    <dbReference type="NCBI Taxonomy" id="584"/>
    <lineage>
        <taxon>Bacteria</taxon>
        <taxon>Pseudomonadati</taxon>
        <taxon>Pseudomonadota</taxon>
        <taxon>Gammaproteobacteria</taxon>
        <taxon>Enterobacterales</taxon>
        <taxon>Morganellaceae</taxon>
        <taxon>Proteus</taxon>
    </lineage>
</organism>
<reference evidence="1" key="1">
    <citation type="journal article" date="2017" name="PLoS ONE">
        <title>Genetic diversity of the O antigens of Proteus species and the development of a suspension array for molecular serotyping.</title>
        <authorList>
            <person name="Yu X."/>
            <person name="Torzewska A."/>
            <person name="Zhang X."/>
            <person name="Yin Z."/>
            <person name="Drzewiecka D."/>
            <person name="Cao H."/>
            <person name="Liu B."/>
            <person name="Knirel Y.A."/>
            <person name="Rozalski A."/>
            <person name="Wang L."/>
        </authorList>
    </citation>
    <scope>NUCLEOTIDE SEQUENCE</scope>
    <source>
        <strain evidence="1">CCUG 10702</strain>
    </source>
</reference>
<dbReference type="EMBL" id="KY710737">
    <property type="protein sequence ID" value="AXZ00104.1"/>
    <property type="molecule type" value="Genomic_DNA"/>
</dbReference>
<name>A0A385JP81_PROMI</name>
<dbReference type="PANTHER" id="PTHR43179">
    <property type="entry name" value="RHAMNOSYLTRANSFERASE WBBL"/>
    <property type="match status" value="1"/>
</dbReference>
<protein>
    <submittedName>
        <fullName evidence="1">Gt4</fullName>
    </submittedName>
</protein>
<dbReference type="Gene3D" id="3.90.550.10">
    <property type="entry name" value="Spore Coat Polysaccharide Biosynthesis Protein SpsA, Chain A"/>
    <property type="match status" value="1"/>
</dbReference>
<evidence type="ECO:0000313" key="1">
    <source>
        <dbReference type="EMBL" id="AXZ00104.1"/>
    </source>
</evidence>
<dbReference type="PANTHER" id="PTHR43179:SF7">
    <property type="entry name" value="RHAMNOSYLTRANSFERASE WBBL"/>
    <property type="match status" value="1"/>
</dbReference>
<proteinExistence type="predicted"/>